<keyword evidence="10" id="KW-1185">Reference proteome</keyword>
<evidence type="ECO:0000256" key="5">
    <source>
        <dbReference type="ARBA" id="ARBA00022737"/>
    </source>
</evidence>
<dbReference type="GO" id="GO:0016567">
    <property type="term" value="P:protein ubiquitination"/>
    <property type="evidence" value="ECO:0007669"/>
    <property type="project" value="UniProtKB-UniRule"/>
</dbReference>
<dbReference type="EC" id="2.3.2.27" evidence="7"/>
<organism evidence="9 10">
    <name type="scientific">Cephalotus follicularis</name>
    <name type="common">Albany pitcher plant</name>
    <dbReference type="NCBI Taxonomy" id="3775"/>
    <lineage>
        <taxon>Eukaryota</taxon>
        <taxon>Viridiplantae</taxon>
        <taxon>Streptophyta</taxon>
        <taxon>Embryophyta</taxon>
        <taxon>Tracheophyta</taxon>
        <taxon>Spermatophyta</taxon>
        <taxon>Magnoliopsida</taxon>
        <taxon>eudicotyledons</taxon>
        <taxon>Gunneridae</taxon>
        <taxon>Pentapetalae</taxon>
        <taxon>rosids</taxon>
        <taxon>fabids</taxon>
        <taxon>Oxalidales</taxon>
        <taxon>Cephalotaceae</taxon>
        <taxon>Cephalotus</taxon>
    </lineage>
</organism>
<evidence type="ECO:0000313" key="9">
    <source>
        <dbReference type="EMBL" id="GAV62786.1"/>
    </source>
</evidence>
<proteinExistence type="predicted"/>
<dbReference type="CDD" id="cd16664">
    <property type="entry name" value="RING-Ubox_PUB"/>
    <property type="match status" value="1"/>
</dbReference>
<evidence type="ECO:0000256" key="7">
    <source>
        <dbReference type="RuleBase" id="RU369093"/>
    </source>
</evidence>
<dbReference type="PANTHER" id="PTHR22849">
    <property type="entry name" value="WDSAM1 PROTEIN"/>
    <property type="match status" value="1"/>
</dbReference>
<dbReference type="SUPFAM" id="SSF48371">
    <property type="entry name" value="ARM repeat"/>
    <property type="match status" value="1"/>
</dbReference>
<dbReference type="AlphaFoldDB" id="A0A1Q3B426"/>
<dbReference type="STRING" id="3775.A0A1Q3B426"/>
<dbReference type="Proteomes" id="UP000187406">
    <property type="component" value="Unassembled WGS sequence"/>
</dbReference>
<dbReference type="FunFam" id="3.30.40.10:FF:000502">
    <property type="entry name" value="RING-type E3 ubiquitin transferase"/>
    <property type="match status" value="1"/>
</dbReference>
<dbReference type="InterPro" id="IPR011989">
    <property type="entry name" value="ARM-like"/>
</dbReference>
<protein>
    <recommendedName>
        <fullName evidence="7 8">U-box domain-containing protein</fullName>
        <ecNumber evidence="7">2.3.2.27</ecNumber>
    </recommendedName>
    <alternativeName>
        <fullName evidence="7">RING-type E3 ubiquitin transferase PUB</fullName>
    </alternativeName>
</protein>
<comment type="catalytic activity">
    <reaction evidence="1 7">
        <text>S-ubiquitinyl-[E2 ubiquitin-conjugating enzyme]-L-cysteine + [acceptor protein]-L-lysine = [E2 ubiquitin-conjugating enzyme]-L-cysteine + N(6)-ubiquitinyl-[acceptor protein]-L-lysine.</text>
        <dbReference type="EC" id="2.3.2.27"/>
    </reaction>
</comment>
<dbReference type="InParanoid" id="A0A1Q3B426"/>
<evidence type="ECO:0000256" key="3">
    <source>
        <dbReference type="ARBA" id="ARBA00004906"/>
    </source>
</evidence>
<evidence type="ECO:0000259" key="8">
    <source>
        <dbReference type="PROSITE" id="PS51698"/>
    </source>
</evidence>
<comment type="function">
    <text evidence="2 7">Functions as an E3 ubiquitin ligase.</text>
</comment>
<dbReference type="EMBL" id="BDDD01000276">
    <property type="protein sequence ID" value="GAV62786.1"/>
    <property type="molecule type" value="Genomic_DNA"/>
</dbReference>
<dbReference type="Gene3D" id="3.30.40.10">
    <property type="entry name" value="Zinc/RING finger domain, C3HC4 (zinc finger)"/>
    <property type="match status" value="1"/>
</dbReference>
<dbReference type="InterPro" id="IPR045210">
    <property type="entry name" value="RING-Ubox_PUB"/>
</dbReference>
<dbReference type="Pfam" id="PF25598">
    <property type="entry name" value="ARM_PUB"/>
    <property type="match status" value="1"/>
</dbReference>
<feature type="domain" description="U-box" evidence="8">
    <location>
        <begin position="9"/>
        <end position="83"/>
    </location>
</feature>
<evidence type="ECO:0000256" key="6">
    <source>
        <dbReference type="ARBA" id="ARBA00022786"/>
    </source>
</evidence>
<dbReference type="GO" id="GO:0061630">
    <property type="term" value="F:ubiquitin protein ligase activity"/>
    <property type="evidence" value="ECO:0007669"/>
    <property type="project" value="UniProtKB-UniRule"/>
</dbReference>
<dbReference type="Pfam" id="PF04564">
    <property type="entry name" value="U-box"/>
    <property type="match status" value="1"/>
</dbReference>
<comment type="pathway">
    <text evidence="3 7">Protein modification; protein ubiquitination.</text>
</comment>
<dbReference type="InterPro" id="IPR000225">
    <property type="entry name" value="Armadillo"/>
</dbReference>
<evidence type="ECO:0000256" key="2">
    <source>
        <dbReference type="ARBA" id="ARBA00003861"/>
    </source>
</evidence>
<dbReference type="UniPathway" id="UPA00143"/>
<comment type="caution">
    <text evidence="9">The sequence shown here is derived from an EMBL/GenBank/DDBJ whole genome shotgun (WGS) entry which is preliminary data.</text>
</comment>
<keyword evidence="6 7" id="KW-0833">Ubl conjugation pathway</keyword>
<dbReference type="SMART" id="SM00185">
    <property type="entry name" value="ARM"/>
    <property type="match status" value="3"/>
</dbReference>
<dbReference type="SMART" id="SM00504">
    <property type="entry name" value="Ubox"/>
    <property type="match status" value="1"/>
</dbReference>
<dbReference type="InterPro" id="IPR016024">
    <property type="entry name" value="ARM-type_fold"/>
</dbReference>
<dbReference type="FunCoup" id="A0A1Q3B426">
    <property type="interactions" value="263"/>
</dbReference>
<dbReference type="Gene3D" id="1.25.10.10">
    <property type="entry name" value="Leucine-rich Repeat Variant"/>
    <property type="match status" value="1"/>
</dbReference>
<evidence type="ECO:0000256" key="4">
    <source>
        <dbReference type="ARBA" id="ARBA00022679"/>
    </source>
</evidence>
<dbReference type="PANTHER" id="PTHR22849:SF20">
    <property type="entry name" value="U-BOX DOMAIN-CONTAINING PROTEIN 27-RELATED"/>
    <property type="match status" value="1"/>
</dbReference>
<keyword evidence="4 7" id="KW-0808">Transferase</keyword>
<dbReference type="InterPro" id="IPR058678">
    <property type="entry name" value="ARM_PUB"/>
</dbReference>
<dbReference type="PROSITE" id="PS51698">
    <property type="entry name" value="U_BOX"/>
    <property type="match status" value="1"/>
</dbReference>
<dbReference type="SUPFAM" id="SSF57850">
    <property type="entry name" value="RING/U-box"/>
    <property type="match status" value="1"/>
</dbReference>
<dbReference type="InterPro" id="IPR003613">
    <property type="entry name" value="Ubox_domain"/>
</dbReference>
<gene>
    <name evidence="9" type="ORF">CFOL_v3_06309</name>
</gene>
<name>A0A1Q3B426_CEPFO</name>
<accession>A0A1Q3B426</accession>
<sequence>MLRDDLYITIPSFFRCPISLDVMKSPVSLCTGVTYDRASIQRWLDNGNNTCPATMQVLQSKDFVPNKTLQRLIKVWSDSVGVDDSVPSQAQIRHLIEAEMKTTGGGEKRLEFLLLVVRFASESEVNREFLVKIGGLVPMLVHVLTNVDTDVRVLEQVVMALSLILGKIEDRVVFTKQESLSSLLMVLRQGNNVESRIGCIKIIEFVSRDTTEAKLLVAEKEGFIASIIRLMREVEMTEACLSCLITISKPKRVKLNLVVDEKLIPELRRLLMDPTNTSVSITEKALKLLETVSSVKEGRVMVCEDGSCVQAVVHKVLKVSNAATEHAVTILWSLCYLFGDQRAQEAVTRSNGFTMILLLMQSNCSPAVRQMSADLLKIFRVNSKSCLSSYDTKTTHIMPF</sequence>
<dbReference type="InterPro" id="IPR045185">
    <property type="entry name" value="PUB22/23/24-like"/>
</dbReference>
<keyword evidence="5" id="KW-0677">Repeat</keyword>
<reference evidence="10" key="1">
    <citation type="submission" date="2016-04" db="EMBL/GenBank/DDBJ databases">
        <title>Cephalotus genome sequencing.</title>
        <authorList>
            <person name="Fukushima K."/>
            <person name="Hasebe M."/>
            <person name="Fang X."/>
        </authorList>
    </citation>
    <scope>NUCLEOTIDE SEQUENCE [LARGE SCALE GENOMIC DNA]</scope>
    <source>
        <strain evidence="10">cv. St1</strain>
    </source>
</reference>
<dbReference type="OrthoDB" id="10064100at2759"/>
<evidence type="ECO:0000313" key="10">
    <source>
        <dbReference type="Proteomes" id="UP000187406"/>
    </source>
</evidence>
<dbReference type="InterPro" id="IPR013083">
    <property type="entry name" value="Znf_RING/FYVE/PHD"/>
</dbReference>
<evidence type="ECO:0000256" key="1">
    <source>
        <dbReference type="ARBA" id="ARBA00000900"/>
    </source>
</evidence>